<feature type="transmembrane region" description="Helical" evidence="1">
    <location>
        <begin position="100"/>
        <end position="121"/>
    </location>
</feature>
<accession>A0ABN5IER2</accession>
<feature type="transmembrane region" description="Helical" evidence="1">
    <location>
        <begin position="67"/>
        <end position="88"/>
    </location>
</feature>
<evidence type="ECO:0000313" key="3">
    <source>
        <dbReference type="Proteomes" id="UP000238413"/>
    </source>
</evidence>
<protein>
    <submittedName>
        <fullName evidence="2">Uncharacterized protein</fullName>
    </submittedName>
</protein>
<keyword evidence="3" id="KW-1185">Reference proteome</keyword>
<keyword evidence="1" id="KW-0472">Membrane</keyword>
<dbReference type="EMBL" id="CP026652">
    <property type="protein sequence ID" value="AVH61479.1"/>
    <property type="molecule type" value="Genomic_DNA"/>
</dbReference>
<evidence type="ECO:0000256" key="1">
    <source>
        <dbReference type="SAM" id="Phobius"/>
    </source>
</evidence>
<keyword evidence="1" id="KW-0812">Transmembrane</keyword>
<sequence length="148" mass="15437">MLITGGGDVLAWPGREQRITVYTGIATVAALVGSFITAAIAQYASSTGVRMQTLRAHPRQGAQFRRNWVGILGATLVVSGLCLLAAILDTTEKDPGGVHWLAEAALLLGAVRAIRLVWLFGRVIAAADVDLADTPAASPPAPVRRPGS</sequence>
<gene>
    <name evidence="2" type="ORF">C4B68_28470</name>
</gene>
<keyword evidence="1" id="KW-1133">Transmembrane helix</keyword>
<reference evidence="2 3" key="1">
    <citation type="submission" date="2018-02" db="EMBL/GenBank/DDBJ databases">
        <title>Complete genome sequence of Streptomyces dengpaensis, the producer of angucyclines.</title>
        <authorList>
            <person name="Yumei L."/>
        </authorList>
    </citation>
    <scope>NUCLEOTIDE SEQUENCE [LARGE SCALE GENOMIC DNA]</scope>
    <source>
        <strain evidence="2 3">XZHG99</strain>
    </source>
</reference>
<name>A0ABN5IER2_9ACTN</name>
<dbReference type="Proteomes" id="UP000238413">
    <property type="component" value="Chromosome"/>
</dbReference>
<evidence type="ECO:0000313" key="2">
    <source>
        <dbReference type="EMBL" id="AVH61479.1"/>
    </source>
</evidence>
<feature type="transmembrane region" description="Helical" evidence="1">
    <location>
        <begin position="20"/>
        <end position="46"/>
    </location>
</feature>
<proteinExistence type="predicted"/>
<organism evidence="2 3">
    <name type="scientific">Streptomyces dengpaensis</name>
    <dbReference type="NCBI Taxonomy" id="2049881"/>
    <lineage>
        <taxon>Bacteria</taxon>
        <taxon>Bacillati</taxon>
        <taxon>Actinomycetota</taxon>
        <taxon>Actinomycetes</taxon>
        <taxon>Kitasatosporales</taxon>
        <taxon>Streptomycetaceae</taxon>
        <taxon>Streptomyces</taxon>
    </lineage>
</organism>